<evidence type="ECO:0000259" key="16">
    <source>
        <dbReference type="PROSITE" id="PS50110"/>
    </source>
</evidence>
<feature type="transmembrane region" description="Helical" evidence="14">
    <location>
        <begin position="102"/>
        <end position="119"/>
    </location>
</feature>
<evidence type="ECO:0000256" key="4">
    <source>
        <dbReference type="ARBA" id="ARBA00022553"/>
    </source>
</evidence>
<evidence type="ECO:0000256" key="1">
    <source>
        <dbReference type="ARBA" id="ARBA00000085"/>
    </source>
</evidence>
<keyword evidence="11" id="KW-0131">Cell cycle</keyword>
<proteinExistence type="predicted"/>
<dbReference type="CDD" id="cd16922">
    <property type="entry name" value="HATPase_EvgS-ArcB-TorS-like"/>
    <property type="match status" value="1"/>
</dbReference>
<dbReference type="InterPro" id="IPR000014">
    <property type="entry name" value="PAS"/>
</dbReference>
<dbReference type="SUPFAM" id="SSF55785">
    <property type="entry name" value="PYP-like sensor domain (PAS domain)"/>
    <property type="match status" value="1"/>
</dbReference>
<keyword evidence="9" id="KW-0902">Two-component regulatory system</keyword>
<evidence type="ECO:0000256" key="9">
    <source>
        <dbReference type="ARBA" id="ARBA00023012"/>
    </source>
</evidence>
<comment type="subcellular location">
    <subcellularLocation>
        <location evidence="2">Membrane</location>
    </subcellularLocation>
</comment>
<dbReference type="Gene3D" id="3.40.50.2300">
    <property type="match status" value="1"/>
</dbReference>
<keyword evidence="14" id="KW-1133">Transmembrane helix</keyword>
<evidence type="ECO:0000256" key="13">
    <source>
        <dbReference type="SAM" id="Coils"/>
    </source>
</evidence>
<evidence type="ECO:0000256" key="3">
    <source>
        <dbReference type="ARBA" id="ARBA00012438"/>
    </source>
</evidence>
<gene>
    <name evidence="17" type="primary">rpfC_1</name>
    <name evidence="17" type="ORF">CA54_52890</name>
</gene>
<dbReference type="FunFam" id="1.10.287.130:FF:000038">
    <property type="entry name" value="Sensory transduction histidine kinase"/>
    <property type="match status" value="1"/>
</dbReference>
<dbReference type="Gene3D" id="3.30.450.20">
    <property type="entry name" value="PAS domain"/>
    <property type="match status" value="1"/>
</dbReference>
<dbReference type="SUPFAM" id="SSF47384">
    <property type="entry name" value="Homodimeric domain of signal transducing histidine kinase"/>
    <property type="match status" value="1"/>
</dbReference>
<dbReference type="InterPro" id="IPR011006">
    <property type="entry name" value="CheY-like_superfamily"/>
</dbReference>
<evidence type="ECO:0000259" key="15">
    <source>
        <dbReference type="PROSITE" id="PS50109"/>
    </source>
</evidence>
<dbReference type="InterPro" id="IPR004358">
    <property type="entry name" value="Sig_transdc_His_kin-like_C"/>
</dbReference>
<accession>A0A5C6B561</accession>
<dbReference type="OrthoDB" id="229369at2"/>
<evidence type="ECO:0000256" key="2">
    <source>
        <dbReference type="ARBA" id="ARBA00004370"/>
    </source>
</evidence>
<dbReference type="SUPFAM" id="SSF55874">
    <property type="entry name" value="ATPase domain of HSP90 chaperone/DNA topoisomerase II/histidine kinase"/>
    <property type="match status" value="1"/>
</dbReference>
<dbReference type="FunFam" id="3.30.565.10:FF:000010">
    <property type="entry name" value="Sensor histidine kinase RcsC"/>
    <property type="match status" value="1"/>
</dbReference>
<evidence type="ECO:0000256" key="10">
    <source>
        <dbReference type="ARBA" id="ARBA00023136"/>
    </source>
</evidence>
<evidence type="ECO:0000256" key="5">
    <source>
        <dbReference type="ARBA" id="ARBA00022679"/>
    </source>
</evidence>
<feature type="coiled-coil region" evidence="13">
    <location>
        <begin position="195"/>
        <end position="247"/>
    </location>
</feature>
<dbReference type="PANTHER" id="PTHR45339:SF3">
    <property type="entry name" value="HISTIDINE KINASE"/>
    <property type="match status" value="1"/>
</dbReference>
<dbReference type="GO" id="GO:0000155">
    <property type="term" value="F:phosphorelay sensor kinase activity"/>
    <property type="evidence" value="ECO:0007669"/>
    <property type="project" value="InterPro"/>
</dbReference>
<keyword evidence="18" id="KW-1185">Reference proteome</keyword>
<dbReference type="InterPro" id="IPR001789">
    <property type="entry name" value="Sig_transdc_resp-reg_receiver"/>
</dbReference>
<dbReference type="InterPro" id="IPR036097">
    <property type="entry name" value="HisK_dim/P_sf"/>
</dbReference>
<dbReference type="SMART" id="SM00387">
    <property type="entry name" value="HATPase_c"/>
    <property type="match status" value="1"/>
</dbReference>
<organism evidence="17 18">
    <name type="scientific">Symmachiella macrocystis</name>
    <dbReference type="NCBI Taxonomy" id="2527985"/>
    <lineage>
        <taxon>Bacteria</taxon>
        <taxon>Pseudomonadati</taxon>
        <taxon>Planctomycetota</taxon>
        <taxon>Planctomycetia</taxon>
        <taxon>Planctomycetales</taxon>
        <taxon>Planctomycetaceae</taxon>
        <taxon>Symmachiella</taxon>
    </lineage>
</organism>
<dbReference type="Gene3D" id="1.10.287.130">
    <property type="match status" value="1"/>
</dbReference>
<dbReference type="PRINTS" id="PR00344">
    <property type="entry name" value="BCTRLSENSOR"/>
</dbReference>
<dbReference type="SMART" id="SM00448">
    <property type="entry name" value="REC"/>
    <property type="match status" value="1"/>
</dbReference>
<keyword evidence="5 17" id="KW-0808">Transferase</keyword>
<comment type="catalytic activity">
    <reaction evidence="1">
        <text>ATP + protein L-histidine = ADP + protein N-phospho-L-histidine.</text>
        <dbReference type="EC" id="2.7.13.3"/>
    </reaction>
</comment>
<feature type="transmembrane region" description="Helical" evidence="14">
    <location>
        <begin position="37"/>
        <end position="56"/>
    </location>
</feature>
<reference evidence="17 18" key="1">
    <citation type="submission" date="2019-02" db="EMBL/GenBank/DDBJ databases">
        <title>Deep-cultivation of Planctomycetes and their phenomic and genomic characterization uncovers novel biology.</title>
        <authorList>
            <person name="Wiegand S."/>
            <person name="Jogler M."/>
            <person name="Boedeker C."/>
            <person name="Pinto D."/>
            <person name="Vollmers J."/>
            <person name="Rivas-Marin E."/>
            <person name="Kohn T."/>
            <person name="Peeters S.H."/>
            <person name="Heuer A."/>
            <person name="Rast P."/>
            <person name="Oberbeckmann S."/>
            <person name="Bunk B."/>
            <person name="Jeske O."/>
            <person name="Meyerdierks A."/>
            <person name="Storesund J.E."/>
            <person name="Kallscheuer N."/>
            <person name="Luecker S."/>
            <person name="Lage O.M."/>
            <person name="Pohl T."/>
            <person name="Merkel B.J."/>
            <person name="Hornburger P."/>
            <person name="Mueller R.-W."/>
            <person name="Bruemmer F."/>
            <person name="Labrenz M."/>
            <person name="Spormann A.M."/>
            <person name="Op Den Camp H."/>
            <person name="Overmann J."/>
            <person name="Amann R."/>
            <person name="Jetten M.S.M."/>
            <person name="Mascher T."/>
            <person name="Medema M.H."/>
            <person name="Devos D.P."/>
            <person name="Kaster A.-K."/>
            <person name="Ovreas L."/>
            <person name="Rohde M."/>
            <person name="Galperin M.Y."/>
            <person name="Jogler C."/>
        </authorList>
    </citation>
    <scope>NUCLEOTIDE SEQUENCE [LARGE SCALE GENOMIC DNA]</scope>
    <source>
        <strain evidence="17 18">CA54</strain>
    </source>
</reference>
<dbReference type="Proteomes" id="UP000320735">
    <property type="component" value="Unassembled WGS sequence"/>
</dbReference>
<dbReference type="PANTHER" id="PTHR45339">
    <property type="entry name" value="HYBRID SIGNAL TRANSDUCTION HISTIDINE KINASE J"/>
    <property type="match status" value="1"/>
</dbReference>
<dbReference type="Gene3D" id="3.30.565.10">
    <property type="entry name" value="Histidine kinase-like ATPase, C-terminal domain"/>
    <property type="match status" value="1"/>
</dbReference>
<feature type="modified residue" description="4-aspartylphosphate" evidence="12">
    <location>
        <position position="698"/>
    </location>
</feature>
<dbReference type="GO" id="GO:0016020">
    <property type="term" value="C:membrane"/>
    <property type="evidence" value="ECO:0007669"/>
    <property type="project" value="UniProtKB-SubCell"/>
</dbReference>
<evidence type="ECO:0000256" key="14">
    <source>
        <dbReference type="SAM" id="Phobius"/>
    </source>
</evidence>
<dbReference type="PROSITE" id="PS50109">
    <property type="entry name" value="HIS_KIN"/>
    <property type="match status" value="1"/>
</dbReference>
<dbReference type="InterPro" id="IPR035965">
    <property type="entry name" value="PAS-like_dom_sf"/>
</dbReference>
<keyword evidence="13" id="KW-0175">Coiled coil</keyword>
<feature type="domain" description="Response regulatory" evidence="16">
    <location>
        <begin position="644"/>
        <end position="763"/>
    </location>
</feature>
<dbReference type="Pfam" id="PF02518">
    <property type="entry name" value="HATPase_c"/>
    <property type="match status" value="1"/>
</dbReference>
<dbReference type="Pfam" id="PF00512">
    <property type="entry name" value="HisKA"/>
    <property type="match status" value="1"/>
</dbReference>
<keyword evidence="7" id="KW-0418">Kinase</keyword>
<dbReference type="CDD" id="cd00082">
    <property type="entry name" value="HisKA"/>
    <property type="match status" value="1"/>
</dbReference>
<sequence length="770" mass="85557">MTRLLSHSTEPIDRVSRRADELYRENQLDIFRRTDRLFAGLMVIQWFAGVAAAYWISPHTWAGTDSATHIHVWAAIFLGGIISFFPVCLALARPGSTLTRHVIAIGQMLTAGLLIHLGGGRIETHFHIFGSLAFLACYRDWRVLMSATLVVAADHFLRGVYYPQSVFGVLTASPWRVFEHAGWIAFEDVFLLITIRQSVKEMKEMARNRAQLESTNQTVEAEVAARTHELQLQAKSLQESKQRAEELNAFGQIIDRSHNEIYIFNSRSLKFMHVNHGARDNIGYTMAELKDMTPLDIKPQHMRASFDEIVAPLRNGTKENIQFSTVHRRKDRSEYPVDVRLQMENFAGTKVFVAVILDTSERQKVDEELRESREDALTATRAKSEFLANMSHEIRTPMTAILGFTDILLDNVVDKDNVDAVHTIKANGNYLLELINDILDLSKIEAGKCQIEHLDCSPQRIVGEVASLMRVRAAAKNLPLEVRFEGGIPETIQSDPTRLRQVLINICGNAIKFTEHGSVTIVACLVDNPGDEPKMRFDVIDTGIGIARHKIDTLFSPFTQADNSTTRQFGGTGLGLTISKRLTKLLGGDISVQSTAGRGSTFSITVATGPLEKSRMIHGAGESESQTRKVSEAGQPQASLANTRILLAEDGLDNQRLIAFVLKKAGAEVVLADNGQIAFDLATEASRANRPFNVVLMDMQMPVLDGYSATRRLRDVGYTHPIIALTAHAMTGDREKCLDAGCDEYTTKPIDRKRLVAMLATYSCAVDVTL</sequence>
<dbReference type="SMART" id="SM00388">
    <property type="entry name" value="HisKA"/>
    <property type="match status" value="1"/>
</dbReference>
<dbReference type="InterPro" id="IPR005467">
    <property type="entry name" value="His_kinase_dom"/>
</dbReference>
<dbReference type="InterPro" id="IPR003661">
    <property type="entry name" value="HisK_dim/P_dom"/>
</dbReference>
<keyword evidence="10 14" id="KW-0472">Membrane</keyword>
<evidence type="ECO:0000256" key="12">
    <source>
        <dbReference type="PROSITE-ProRule" id="PRU00169"/>
    </source>
</evidence>
<evidence type="ECO:0000256" key="8">
    <source>
        <dbReference type="ARBA" id="ARBA00022840"/>
    </source>
</evidence>
<protein>
    <recommendedName>
        <fullName evidence="3">histidine kinase</fullName>
        <ecNumber evidence="3">2.7.13.3</ecNumber>
    </recommendedName>
</protein>
<evidence type="ECO:0000313" key="18">
    <source>
        <dbReference type="Proteomes" id="UP000320735"/>
    </source>
</evidence>
<dbReference type="InterPro" id="IPR003594">
    <property type="entry name" value="HATPase_dom"/>
</dbReference>
<dbReference type="Pfam" id="PF00072">
    <property type="entry name" value="Response_reg"/>
    <property type="match status" value="1"/>
</dbReference>
<keyword evidence="14" id="KW-0812">Transmembrane</keyword>
<comment type="caution">
    <text evidence="17">The sequence shown here is derived from an EMBL/GenBank/DDBJ whole genome shotgun (WGS) entry which is preliminary data.</text>
</comment>
<keyword evidence="4 12" id="KW-0597">Phosphoprotein</keyword>
<evidence type="ECO:0000256" key="11">
    <source>
        <dbReference type="ARBA" id="ARBA00023306"/>
    </source>
</evidence>
<dbReference type="NCBIfam" id="TIGR00229">
    <property type="entry name" value="sensory_box"/>
    <property type="match status" value="1"/>
</dbReference>
<keyword evidence="8" id="KW-0067">ATP-binding</keyword>
<evidence type="ECO:0000256" key="7">
    <source>
        <dbReference type="ARBA" id="ARBA00022777"/>
    </source>
</evidence>
<dbReference type="EC" id="2.7.13.3" evidence="3"/>
<feature type="transmembrane region" description="Helical" evidence="14">
    <location>
        <begin position="68"/>
        <end position="90"/>
    </location>
</feature>
<feature type="domain" description="Histidine kinase" evidence="15">
    <location>
        <begin position="389"/>
        <end position="610"/>
    </location>
</feature>
<keyword evidence="6" id="KW-0547">Nucleotide-binding</keyword>
<evidence type="ECO:0000313" key="17">
    <source>
        <dbReference type="EMBL" id="TWU06887.1"/>
    </source>
</evidence>
<dbReference type="CDD" id="cd17546">
    <property type="entry name" value="REC_hyHK_CKI1_RcsC-like"/>
    <property type="match status" value="1"/>
</dbReference>
<dbReference type="EMBL" id="SJPP01000003">
    <property type="protein sequence ID" value="TWU06887.1"/>
    <property type="molecule type" value="Genomic_DNA"/>
</dbReference>
<dbReference type="AlphaFoldDB" id="A0A5C6B561"/>
<dbReference type="PROSITE" id="PS50110">
    <property type="entry name" value="RESPONSE_REGULATORY"/>
    <property type="match status" value="1"/>
</dbReference>
<name>A0A5C6B561_9PLAN</name>
<dbReference type="InterPro" id="IPR036890">
    <property type="entry name" value="HATPase_C_sf"/>
</dbReference>
<evidence type="ECO:0000256" key="6">
    <source>
        <dbReference type="ARBA" id="ARBA00022741"/>
    </source>
</evidence>
<dbReference type="GO" id="GO:0005524">
    <property type="term" value="F:ATP binding"/>
    <property type="evidence" value="ECO:0007669"/>
    <property type="project" value="UniProtKB-KW"/>
</dbReference>
<dbReference type="RefSeq" id="WP_146373730.1">
    <property type="nucleotide sequence ID" value="NZ_SJPP01000003.1"/>
</dbReference>
<dbReference type="SUPFAM" id="SSF52172">
    <property type="entry name" value="CheY-like"/>
    <property type="match status" value="1"/>
</dbReference>